<dbReference type="Proteomes" id="UP000013569">
    <property type="component" value="Unassembled WGS sequence"/>
</dbReference>
<proteinExistence type="predicted"/>
<name>R7YD42_9ACTN</name>
<evidence type="ECO:0000313" key="2">
    <source>
        <dbReference type="EMBL" id="EON33897.1"/>
    </source>
</evidence>
<dbReference type="OrthoDB" id="4381087at2"/>
<dbReference type="PATRIC" id="fig|1316928.3.peg.1201"/>
<reference evidence="2 3" key="1">
    <citation type="journal article" date="2013" name="Genome Announc.">
        <title>Draft Genome Sequence of a Benzothiophene-Desulfurizing Bacterium, Gordona terrae Strain C-6.</title>
        <authorList>
            <person name="Wang W."/>
            <person name="Ma T."/>
            <person name="Ren Y."/>
            <person name="Li G."/>
        </authorList>
    </citation>
    <scope>NUCLEOTIDE SEQUENCE [LARGE SCALE GENOMIC DNA]</scope>
    <source>
        <strain evidence="2 3">C-6</strain>
    </source>
</reference>
<organism evidence="2 3">
    <name type="scientific">Gordonia terrae C-6</name>
    <dbReference type="NCBI Taxonomy" id="1316928"/>
    <lineage>
        <taxon>Bacteria</taxon>
        <taxon>Bacillati</taxon>
        <taxon>Actinomycetota</taxon>
        <taxon>Actinomycetes</taxon>
        <taxon>Mycobacteriales</taxon>
        <taxon>Gordoniaceae</taxon>
        <taxon>Gordonia</taxon>
    </lineage>
</organism>
<protein>
    <submittedName>
        <fullName evidence="2">Uncharacterized protein</fullName>
    </submittedName>
</protein>
<feature type="region of interest" description="Disordered" evidence="1">
    <location>
        <begin position="1"/>
        <end position="29"/>
    </location>
</feature>
<sequence>MTLPGPLSGFPPLPSGPLSAGRRDQTDSATSLFGVDPAEVQEIARVWQSAGIAIHAADVEAIGAVIGPSSRVAQALSATAHPARSAVDSIGEHLTVMGRMLRMFDASTSAADVRSGARFRDLEDR</sequence>
<gene>
    <name evidence="2" type="ORF">GTC6_06002</name>
</gene>
<dbReference type="AlphaFoldDB" id="R7YD42"/>
<evidence type="ECO:0000256" key="1">
    <source>
        <dbReference type="SAM" id="MobiDB-lite"/>
    </source>
</evidence>
<dbReference type="EMBL" id="AQPW01000004">
    <property type="protein sequence ID" value="EON33897.1"/>
    <property type="molecule type" value="Genomic_DNA"/>
</dbReference>
<accession>R7YD42</accession>
<dbReference type="RefSeq" id="WP_010841658.1">
    <property type="nucleotide sequence ID" value="NZ_AQPW01000004.1"/>
</dbReference>
<evidence type="ECO:0000313" key="3">
    <source>
        <dbReference type="Proteomes" id="UP000013569"/>
    </source>
</evidence>
<comment type="caution">
    <text evidence="2">The sequence shown here is derived from an EMBL/GenBank/DDBJ whole genome shotgun (WGS) entry which is preliminary data.</text>
</comment>